<dbReference type="NCBIfam" id="TIGR00756">
    <property type="entry name" value="PPR"/>
    <property type="match status" value="2"/>
</dbReference>
<feature type="repeat" description="PPR" evidence="2">
    <location>
        <begin position="168"/>
        <end position="202"/>
    </location>
</feature>
<sequence>MRNPLDIHTVANCYTAQLQLHCSQRSSSYCIAQTIHAHMIASGFKPHHILNRLMDNYCKSSNFAYASHPFNKIPEPHIVARMTLITALYCKKSKAKMLFDEMTEKDEITWTTIVTGYVRKGDLDADHAILDGMTENMRVAWNPMILGYVHHGHIVEAKSFLKEMPERNLLAWTMMISGLAQNGFGEEGLKLFNRMRIEGFEPYDFAFAGEITSCVVLGALEPGCQLRAQLVQLGHDTSLLAGNAIITLYVGCGIVEATNCVFLTMPYLDRVPWNATIAALGQHGHGAPIWKALLAGCWMYGNMDLGIQAAERLFELMPQHDRNYVLLSNIYVTAGRLIDAAKVQKLMGDWGIKKEPGCRWI</sequence>
<dbReference type="GO" id="GO:0009451">
    <property type="term" value="P:RNA modification"/>
    <property type="evidence" value="ECO:0007669"/>
    <property type="project" value="InterPro"/>
</dbReference>
<dbReference type="Pfam" id="PF01535">
    <property type="entry name" value="PPR"/>
    <property type="match status" value="3"/>
</dbReference>
<dbReference type="PROSITE" id="PS51375">
    <property type="entry name" value="PPR"/>
    <property type="match status" value="1"/>
</dbReference>
<keyword evidence="1" id="KW-0677">Repeat</keyword>
<name>A0AAW0KCV7_QUESU</name>
<dbReference type="Proteomes" id="UP000237347">
    <property type="component" value="Unassembled WGS sequence"/>
</dbReference>
<reference evidence="3 4" key="1">
    <citation type="journal article" date="2018" name="Sci. Data">
        <title>The draft genome sequence of cork oak.</title>
        <authorList>
            <person name="Ramos A.M."/>
            <person name="Usie A."/>
            <person name="Barbosa P."/>
            <person name="Barros P.M."/>
            <person name="Capote T."/>
            <person name="Chaves I."/>
            <person name="Simoes F."/>
            <person name="Abreu I."/>
            <person name="Carrasquinho I."/>
            <person name="Faro C."/>
            <person name="Guimaraes J.B."/>
            <person name="Mendonca D."/>
            <person name="Nobrega F."/>
            <person name="Rodrigues L."/>
            <person name="Saibo N.J.M."/>
            <person name="Varela M.C."/>
            <person name="Egas C."/>
            <person name="Matos J."/>
            <person name="Miguel C.M."/>
            <person name="Oliveira M.M."/>
            <person name="Ricardo C.P."/>
            <person name="Goncalves S."/>
        </authorList>
    </citation>
    <scope>NUCLEOTIDE SEQUENCE [LARGE SCALE GENOMIC DNA]</scope>
    <source>
        <strain evidence="4">cv. HL8</strain>
    </source>
</reference>
<dbReference type="InterPro" id="IPR046848">
    <property type="entry name" value="E_motif"/>
</dbReference>
<gene>
    <name evidence="3" type="primary">PCMP-H74_6</name>
    <name evidence="3" type="ORF">CFP56_022705</name>
</gene>
<dbReference type="Pfam" id="PF20431">
    <property type="entry name" value="E_motif"/>
    <property type="match status" value="1"/>
</dbReference>
<dbReference type="EMBL" id="PKMF04000355">
    <property type="protein sequence ID" value="KAK7836368.1"/>
    <property type="molecule type" value="Genomic_DNA"/>
</dbReference>
<comment type="caution">
    <text evidence="3">The sequence shown here is derived from an EMBL/GenBank/DDBJ whole genome shotgun (WGS) entry which is preliminary data.</text>
</comment>
<evidence type="ECO:0000313" key="3">
    <source>
        <dbReference type="EMBL" id="KAK7836368.1"/>
    </source>
</evidence>
<protein>
    <submittedName>
        <fullName evidence="3">Pentatricopeptide repeat-containing protein</fullName>
    </submittedName>
</protein>
<keyword evidence="4" id="KW-1185">Reference proteome</keyword>
<accession>A0AAW0KCV7</accession>
<dbReference type="GO" id="GO:0003723">
    <property type="term" value="F:RNA binding"/>
    <property type="evidence" value="ECO:0007669"/>
    <property type="project" value="InterPro"/>
</dbReference>
<dbReference type="InterPro" id="IPR046960">
    <property type="entry name" value="PPR_At4g14850-like_plant"/>
</dbReference>
<dbReference type="PANTHER" id="PTHR47926">
    <property type="entry name" value="PENTATRICOPEPTIDE REPEAT-CONTAINING PROTEIN"/>
    <property type="match status" value="1"/>
</dbReference>
<organism evidence="3 4">
    <name type="scientific">Quercus suber</name>
    <name type="common">Cork oak</name>
    <dbReference type="NCBI Taxonomy" id="58331"/>
    <lineage>
        <taxon>Eukaryota</taxon>
        <taxon>Viridiplantae</taxon>
        <taxon>Streptophyta</taxon>
        <taxon>Embryophyta</taxon>
        <taxon>Tracheophyta</taxon>
        <taxon>Spermatophyta</taxon>
        <taxon>Magnoliopsida</taxon>
        <taxon>eudicotyledons</taxon>
        <taxon>Gunneridae</taxon>
        <taxon>Pentapetalae</taxon>
        <taxon>rosids</taxon>
        <taxon>fabids</taxon>
        <taxon>Fagales</taxon>
        <taxon>Fagaceae</taxon>
        <taxon>Quercus</taxon>
    </lineage>
</organism>
<evidence type="ECO:0000256" key="1">
    <source>
        <dbReference type="ARBA" id="ARBA00022737"/>
    </source>
</evidence>
<proteinExistence type="predicted"/>
<evidence type="ECO:0000256" key="2">
    <source>
        <dbReference type="PROSITE-ProRule" id="PRU00708"/>
    </source>
</evidence>
<dbReference type="InterPro" id="IPR011990">
    <property type="entry name" value="TPR-like_helical_dom_sf"/>
</dbReference>
<evidence type="ECO:0000313" key="4">
    <source>
        <dbReference type="Proteomes" id="UP000237347"/>
    </source>
</evidence>
<dbReference type="AlphaFoldDB" id="A0AAW0KCV7"/>
<dbReference type="PANTHER" id="PTHR47926:SF541">
    <property type="entry name" value="DYW DOMAIN-CONTAINING PROTEIN"/>
    <property type="match status" value="1"/>
</dbReference>
<dbReference type="Gene3D" id="1.25.40.10">
    <property type="entry name" value="Tetratricopeptide repeat domain"/>
    <property type="match status" value="2"/>
</dbReference>
<dbReference type="InterPro" id="IPR002885">
    <property type="entry name" value="PPR_rpt"/>
</dbReference>